<evidence type="ECO:0000313" key="2">
    <source>
        <dbReference type="Proteomes" id="UP001285521"/>
    </source>
</evidence>
<dbReference type="EMBL" id="JAXAVW010000054">
    <property type="protein sequence ID" value="MDX8037036.1"/>
    <property type="molecule type" value="Genomic_DNA"/>
</dbReference>
<dbReference type="RefSeq" id="WP_319972034.1">
    <property type="nucleotide sequence ID" value="NZ_JAXAVW010000054.1"/>
</dbReference>
<protein>
    <submittedName>
        <fullName evidence="1">Uncharacterized protein</fullName>
    </submittedName>
</protein>
<proteinExistence type="predicted"/>
<reference evidence="1 2" key="2">
    <citation type="submission" date="2023-11" db="EMBL/GenBank/DDBJ databases">
        <authorList>
            <person name="Lara A.C."/>
            <person name="Chronakova A."/>
        </authorList>
    </citation>
    <scope>NUCLEOTIDE SEQUENCE [LARGE SCALE GENOMIC DNA]</scope>
    <source>
        <strain evidence="1 2">BCCO 10_0856</strain>
    </source>
</reference>
<organism evidence="1 2">
    <name type="scientific">Lentzea miocenica</name>
    <dbReference type="NCBI Taxonomy" id="3095431"/>
    <lineage>
        <taxon>Bacteria</taxon>
        <taxon>Bacillati</taxon>
        <taxon>Actinomycetota</taxon>
        <taxon>Actinomycetes</taxon>
        <taxon>Pseudonocardiales</taxon>
        <taxon>Pseudonocardiaceae</taxon>
        <taxon>Lentzea</taxon>
    </lineage>
</organism>
<reference evidence="1 2" key="1">
    <citation type="submission" date="2023-11" db="EMBL/GenBank/DDBJ databases">
        <title>Lentzea sokolovensis, sp. nov., Lentzea kristufkii, sp. nov., and Lentzea miocenensis, sp. nov., rare actinobacteria from Sokolov Coal Basin, Miocene lacustrine sediment, Czech Republic.</title>
        <authorList>
            <person name="Lara A."/>
            <person name="Kotroba L."/>
            <person name="Nouioui I."/>
            <person name="Neumann-Schaal M."/>
            <person name="Mast Y."/>
            <person name="Chronakova A."/>
        </authorList>
    </citation>
    <scope>NUCLEOTIDE SEQUENCE [LARGE SCALE GENOMIC DNA]</scope>
    <source>
        <strain evidence="1 2">BCCO 10_0856</strain>
    </source>
</reference>
<dbReference type="Proteomes" id="UP001285521">
    <property type="component" value="Unassembled WGS sequence"/>
</dbReference>
<name>A0ABU4TFU2_9PSEU</name>
<comment type="caution">
    <text evidence="1">The sequence shown here is derived from an EMBL/GenBank/DDBJ whole genome shotgun (WGS) entry which is preliminary data.</text>
</comment>
<gene>
    <name evidence="1" type="ORF">SK803_43175</name>
</gene>
<sequence>MSEPIIRTLDLTAIAVPARPDNSGSATAEIQPVFVRDLARTASPRSPLSLDFATIDDHGRFSGRAVLRELRWTTHTELDFVLRESTVVIRERAGTAVRVTSRGLIHVPLAMRRWLSWEAGHRILLAFSSRTKVLVLADASVLDDFAHANFAALFEVTTP</sequence>
<accession>A0ABU4TFU2</accession>
<evidence type="ECO:0000313" key="1">
    <source>
        <dbReference type="EMBL" id="MDX8037036.1"/>
    </source>
</evidence>
<keyword evidence="2" id="KW-1185">Reference proteome</keyword>